<feature type="region of interest" description="Disordered" evidence="8">
    <location>
        <begin position="1"/>
        <end position="23"/>
    </location>
</feature>
<name>A0A511Z230_9CELL</name>
<keyword evidence="6 7" id="KW-0131">Cell cycle</keyword>
<keyword evidence="3 7" id="KW-0812">Transmembrane</keyword>
<comment type="similarity">
    <text evidence="7">Belongs to the CrgA family.</text>
</comment>
<evidence type="ECO:0000256" key="7">
    <source>
        <dbReference type="HAMAP-Rule" id="MF_00631"/>
    </source>
</evidence>
<organism evidence="9 10">
    <name type="scientific">Actinotalea fermentans</name>
    <dbReference type="NCBI Taxonomy" id="43671"/>
    <lineage>
        <taxon>Bacteria</taxon>
        <taxon>Bacillati</taxon>
        <taxon>Actinomycetota</taxon>
        <taxon>Actinomycetes</taxon>
        <taxon>Micrococcales</taxon>
        <taxon>Cellulomonadaceae</taxon>
        <taxon>Actinotalea</taxon>
    </lineage>
</organism>
<dbReference type="EMBL" id="BJYK01000013">
    <property type="protein sequence ID" value="GEN81507.1"/>
    <property type="molecule type" value="Genomic_DNA"/>
</dbReference>
<sequence>MPESRSRKKATYTPPPAAHEPKASPSWWAPTMLTLMIAGLAWVVTTYIMRGDYPVPGIGNWNLTIGFALMISGFAMTMRWR</sequence>
<evidence type="ECO:0000256" key="2">
    <source>
        <dbReference type="ARBA" id="ARBA00022618"/>
    </source>
</evidence>
<dbReference type="Pfam" id="PF06781">
    <property type="entry name" value="CrgA"/>
    <property type="match status" value="1"/>
</dbReference>
<dbReference type="RefSeq" id="WP_034247248.1">
    <property type="nucleotide sequence ID" value="NZ_BJYK01000013.1"/>
</dbReference>
<keyword evidence="1 7" id="KW-1003">Cell membrane</keyword>
<evidence type="ECO:0000313" key="9">
    <source>
        <dbReference type="EMBL" id="GEN81507.1"/>
    </source>
</evidence>
<dbReference type="AlphaFoldDB" id="A0A511Z230"/>
<evidence type="ECO:0000256" key="6">
    <source>
        <dbReference type="ARBA" id="ARBA00023306"/>
    </source>
</evidence>
<dbReference type="GO" id="GO:0005886">
    <property type="term" value="C:plasma membrane"/>
    <property type="evidence" value="ECO:0007669"/>
    <property type="project" value="UniProtKB-SubCell"/>
</dbReference>
<gene>
    <name evidence="7 9" type="primary">crgA</name>
    <name evidence="9" type="ORF">AFE02nite_32410</name>
</gene>
<dbReference type="GO" id="GO:0051301">
    <property type="term" value="P:cell division"/>
    <property type="evidence" value="ECO:0007669"/>
    <property type="project" value="UniProtKB-UniRule"/>
</dbReference>
<feature type="compositionally biased region" description="Basic residues" evidence="8">
    <location>
        <begin position="1"/>
        <end position="10"/>
    </location>
</feature>
<evidence type="ECO:0000256" key="5">
    <source>
        <dbReference type="ARBA" id="ARBA00023136"/>
    </source>
</evidence>
<keyword evidence="4 7" id="KW-1133">Transmembrane helix</keyword>
<evidence type="ECO:0000313" key="10">
    <source>
        <dbReference type="Proteomes" id="UP000321484"/>
    </source>
</evidence>
<dbReference type="Proteomes" id="UP000321484">
    <property type="component" value="Unassembled WGS sequence"/>
</dbReference>
<dbReference type="HAMAP" id="MF_00631">
    <property type="entry name" value="CrgA"/>
    <property type="match status" value="1"/>
</dbReference>
<evidence type="ECO:0000256" key="1">
    <source>
        <dbReference type="ARBA" id="ARBA00022475"/>
    </source>
</evidence>
<reference evidence="9 10" key="1">
    <citation type="submission" date="2019-07" db="EMBL/GenBank/DDBJ databases">
        <title>Whole genome shotgun sequence of Actinotalea fermentans NBRC 105374.</title>
        <authorList>
            <person name="Hosoyama A."/>
            <person name="Uohara A."/>
            <person name="Ohji S."/>
            <person name="Ichikawa N."/>
        </authorList>
    </citation>
    <scope>NUCLEOTIDE SEQUENCE [LARGE SCALE GENOMIC DNA]</scope>
    <source>
        <strain evidence="9 10">NBRC 105374</strain>
    </source>
</reference>
<keyword evidence="5 7" id="KW-0472">Membrane</keyword>
<evidence type="ECO:0000256" key="4">
    <source>
        <dbReference type="ARBA" id="ARBA00022989"/>
    </source>
</evidence>
<accession>A0A511Z230</accession>
<evidence type="ECO:0000256" key="8">
    <source>
        <dbReference type="SAM" id="MobiDB-lite"/>
    </source>
</evidence>
<protein>
    <recommendedName>
        <fullName evidence="7">Cell division protein CrgA</fullName>
    </recommendedName>
</protein>
<comment type="caution">
    <text evidence="9">The sequence shown here is derived from an EMBL/GenBank/DDBJ whole genome shotgun (WGS) entry which is preliminary data.</text>
</comment>
<keyword evidence="2 7" id="KW-0132">Cell division</keyword>
<feature type="transmembrane region" description="Helical" evidence="7">
    <location>
        <begin position="27"/>
        <end position="49"/>
    </location>
</feature>
<dbReference type="InterPro" id="IPR009619">
    <property type="entry name" value="CrgA"/>
</dbReference>
<feature type="transmembrane region" description="Helical" evidence="7">
    <location>
        <begin position="61"/>
        <end position="80"/>
    </location>
</feature>
<comment type="subcellular location">
    <subcellularLocation>
        <location evidence="7">Cell membrane</location>
        <topology evidence="7">Multi-pass membrane protein</topology>
    </subcellularLocation>
</comment>
<keyword evidence="10" id="KW-1185">Reference proteome</keyword>
<evidence type="ECO:0000256" key="3">
    <source>
        <dbReference type="ARBA" id="ARBA00022692"/>
    </source>
</evidence>
<proteinExistence type="inferred from homology"/>
<dbReference type="OrthoDB" id="5189646at2"/>
<comment type="function">
    <text evidence="7">Involved in cell division.</text>
</comment>